<dbReference type="GO" id="GO:0046392">
    <property type="term" value="P:galactarate catabolic process"/>
    <property type="evidence" value="ECO:0007669"/>
    <property type="project" value="UniProtKB-UniRule"/>
</dbReference>
<organism evidence="5 6">
    <name type="scientific">Burkholderia thailandensis (strain ATCC 700388 / DSM 13276 / CCUG 48851 / CIP 106301 / E264)</name>
    <dbReference type="NCBI Taxonomy" id="271848"/>
    <lineage>
        <taxon>Bacteria</taxon>
        <taxon>Pseudomonadati</taxon>
        <taxon>Pseudomonadota</taxon>
        <taxon>Betaproteobacteria</taxon>
        <taxon>Burkholderiales</taxon>
        <taxon>Burkholderiaceae</taxon>
        <taxon>Burkholderia</taxon>
        <taxon>pseudomallei group</taxon>
    </lineage>
</organism>
<evidence type="ECO:0000313" key="6">
    <source>
        <dbReference type="Proteomes" id="UP000001930"/>
    </source>
</evidence>
<dbReference type="Pfam" id="PF04295">
    <property type="entry name" value="GD_AH_second"/>
    <property type="match status" value="1"/>
</dbReference>
<evidence type="ECO:0000256" key="3">
    <source>
        <dbReference type="NCBIfam" id="TIGR03248"/>
    </source>
</evidence>
<dbReference type="GO" id="GO:0008867">
    <property type="term" value="F:galactarate dehydratase activity"/>
    <property type="evidence" value="ECO:0007669"/>
    <property type="project" value="UniProtKB-UniRule"/>
</dbReference>
<name>Q2T251_BURTA</name>
<dbReference type="InterPro" id="IPR007392">
    <property type="entry name" value="GD_AH_second"/>
</dbReference>
<dbReference type="InterPro" id="IPR052172">
    <property type="entry name" value="UxaA_altronate/galactarate_dh"/>
</dbReference>
<sequence>MRSRCGTWCRTGRSTTSAPVSCAERSRLFMERSMREPTSPDGTRTERALTIRVHESDNVAIVVNARGLPAGAILADGTALVEGVPQGHKVALADLAEGDAVVRYGEVIGHAAKPLPRGVWVGEHAVKLPLAPALDELPLATRAAAKRPKLDGYTFDGYRNADGTVGTKNVLGIMTSVQCVAGVTDHVVARIKRELLPRYPNVDDVVALNHTYGCGVAINAPAAIVPIRTLQNLALNPNFGGEVMVIGLGCEKLAPERLVPASLAPGGRIPIGVAGTADSPVLRLQDEAFGGFGAMVDAIMEMADKRLDQLNRRRRESCPASDLVVGVQCGGSDAFSGVTANPAVGFAAGLIVRAGGTVMFSEVTEVRDAIHLLTPRAIDAEVGRALLREMAWYDDYLLRGETDRSANPSPGNKTGGLSNVVEKALGSIVKSGTSPIVDVLGPGQRMRRKGLIFAATPASDFVCGTLQLASGINLQVFTTGRGTPYGLAMAPVVKVATRKALSERWHDLIDLDAGRIATGEASIADVGWELFHLILDVASGRRQVCADKLGLHNALVLFNPAPVT</sequence>
<dbReference type="CDD" id="cd11613">
    <property type="entry name" value="SAF_AH_GD"/>
    <property type="match status" value="1"/>
</dbReference>
<dbReference type="GO" id="GO:0019698">
    <property type="term" value="P:D-galacturonate catabolic process"/>
    <property type="evidence" value="ECO:0007669"/>
    <property type="project" value="TreeGrafter"/>
</dbReference>
<dbReference type="PANTHER" id="PTHR30536">
    <property type="entry name" value="ALTRONATE/GALACTARATE DEHYDRATASE"/>
    <property type="match status" value="1"/>
</dbReference>
<dbReference type="NCBIfam" id="TIGR03248">
    <property type="entry name" value="galactar-dH20"/>
    <property type="match status" value="1"/>
</dbReference>
<dbReference type="InterPro" id="IPR017654">
    <property type="entry name" value="GarD-like"/>
</dbReference>
<gene>
    <name evidence="5" type="ordered locus">BTH_I0190</name>
</gene>
<dbReference type="Pfam" id="PF20629">
    <property type="entry name" value="GD_AH_C"/>
    <property type="match status" value="1"/>
</dbReference>
<dbReference type="Gene3D" id="2.30.130.110">
    <property type="match status" value="1"/>
</dbReference>
<evidence type="ECO:0000259" key="4">
    <source>
        <dbReference type="SMART" id="SM00858"/>
    </source>
</evidence>
<dbReference type="InterPro" id="IPR044144">
    <property type="entry name" value="SAF_UxaA/GarD"/>
</dbReference>
<dbReference type="Proteomes" id="UP000001930">
    <property type="component" value="Chromosome I"/>
</dbReference>
<dbReference type="InterPro" id="IPR013974">
    <property type="entry name" value="SAF"/>
</dbReference>
<comment type="similarity">
    <text evidence="1">Belongs to the UxaA family.</text>
</comment>
<protein>
    <recommendedName>
        <fullName evidence="3">Galactarate dehydratase</fullName>
        <ecNumber evidence="3">4.2.1.42</ecNumber>
    </recommendedName>
</protein>
<accession>Q2T251</accession>
<reference evidence="5 6" key="1">
    <citation type="journal article" date="2005" name="BMC Genomics">
        <title>Bacterial genome adaptation to niches: divergence of the potential virulence genes in three Burkholderia species of different survival strategies.</title>
        <authorList>
            <person name="Kim H.S."/>
            <person name="Schell M.A."/>
            <person name="Yu Y."/>
            <person name="Ulrich R.L."/>
            <person name="Sarria S.H."/>
            <person name="Nierman W.C."/>
            <person name="DeShazer D."/>
        </authorList>
    </citation>
    <scope>NUCLEOTIDE SEQUENCE [LARGE SCALE GENOMIC DNA]</scope>
    <source>
        <strain evidence="6">ATCC 700388 / DSM 13276 / CCUG 48851 / CIP 106301 / E264</strain>
    </source>
</reference>
<evidence type="ECO:0000256" key="1">
    <source>
        <dbReference type="ARBA" id="ARBA00010986"/>
    </source>
</evidence>
<dbReference type="EC" id="4.2.1.42" evidence="3"/>
<dbReference type="HOGENOM" id="CLU_029189_0_0_4"/>
<dbReference type="PANTHER" id="PTHR30536:SF1">
    <property type="entry name" value="GALACTARATE DEHYDRATASE (L-THREO-FORMING)"/>
    <property type="match status" value="1"/>
</dbReference>
<keyword evidence="6" id="KW-1185">Reference proteome</keyword>
<dbReference type="AlphaFoldDB" id="Q2T251"/>
<evidence type="ECO:0000313" key="5">
    <source>
        <dbReference type="EMBL" id="ABC37628.1"/>
    </source>
</evidence>
<dbReference type="SMART" id="SM00858">
    <property type="entry name" value="SAF"/>
    <property type="match status" value="1"/>
</dbReference>
<feature type="domain" description="SAF" evidence="4">
    <location>
        <begin position="57"/>
        <end position="127"/>
    </location>
</feature>
<dbReference type="InterPro" id="IPR048332">
    <property type="entry name" value="GD_AH_C"/>
</dbReference>
<dbReference type="EMBL" id="CP000086">
    <property type="protein sequence ID" value="ABC37628.1"/>
    <property type="molecule type" value="Genomic_DNA"/>
</dbReference>
<dbReference type="KEGG" id="bte:BTH_I0190"/>
<keyword evidence="2 5" id="KW-0456">Lyase</keyword>
<evidence type="ECO:0000256" key="2">
    <source>
        <dbReference type="ARBA" id="ARBA00023239"/>
    </source>
</evidence>
<proteinExistence type="inferred from homology"/>